<feature type="transmembrane region" description="Helical" evidence="2">
    <location>
        <begin position="146"/>
        <end position="165"/>
    </location>
</feature>
<feature type="region of interest" description="Disordered" evidence="1">
    <location>
        <begin position="39"/>
        <end position="66"/>
    </location>
</feature>
<reference evidence="3" key="1">
    <citation type="submission" date="2022-08" db="EMBL/GenBank/DDBJ databases">
        <authorList>
            <person name="Tistechok S."/>
            <person name="Samborskyy M."/>
            <person name="Roman I."/>
        </authorList>
    </citation>
    <scope>NUCLEOTIDE SEQUENCE</scope>
    <source>
        <strain evidence="3">DSM 103496</strain>
    </source>
</reference>
<dbReference type="NCBIfam" id="NF047619">
    <property type="entry name" value="NADase_discoid"/>
    <property type="match status" value="1"/>
</dbReference>
<evidence type="ECO:0000256" key="1">
    <source>
        <dbReference type="SAM" id="MobiDB-lite"/>
    </source>
</evidence>
<evidence type="ECO:0000256" key="2">
    <source>
        <dbReference type="SAM" id="Phobius"/>
    </source>
</evidence>
<protein>
    <submittedName>
        <fullName evidence="3">Zinc ribbon domain-containing protein</fullName>
    </submittedName>
</protein>
<dbReference type="AlphaFoldDB" id="A0A9X3AF10"/>
<organism evidence="3 4">
    <name type="scientific">Umezawaea endophytica</name>
    <dbReference type="NCBI Taxonomy" id="1654476"/>
    <lineage>
        <taxon>Bacteria</taxon>
        <taxon>Bacillati</taxon>
        <taxon>Actinomycetota</taxon>
        <taxon>Actinomycetes</taxon>
        <taxon>Pseudonocardiales</taxon>
        <taxon>Pseudonocardiaceae</taxon>
        <taxon>Umezawaea</taxon>
    </lineage>
</organism>
<sequence>MTVCVRCGEHNAVGTEFCGACGAFLEWEGADATVAEPARTVQPSAMQPAEQRTAAPKHGPGPTRPRAAQPGDLICGQCGSGNAPVRRFCGRCGASLVEVAVVAQPWWRRWIPKREPATLKAGARPGRDGVHRRTGLGPAVRGVLRVVRWLVAVLLVVSAALYGLYSPFRQAVNDQALSWKQDVEDVFVTRLAPVRPTAVTATVERPDHPGNLVVDNAFNTYWAAPVDQGEPALVLTFDHPVDLRKAIVRVGVEKEFQSAHRPRSWHLVYSTGKTYDVDLADTPDPQEITLDNGEGSTSVEVHVVALHRSLQGTDVAISEIELFERG</sequence>
<evidence type="ECO:0000313" key="3">
    <source>
        <dbReference type="EMBL" id="MCS7477631.1"/>
    </source>
</evidence>
<dbReference type="EMBL" id="JANYMP010000004">
    <property type="protein sequence ID" value="MCS7477631.1"/>
    <property type="molecule type" value="Genomic_DNA"/>
</dbReference>
<name>A0A9X3AF10_9PSEU</name>
<keyword evidence="2" id="KW-1133">Transmembrane helix</keyword>
<comment type="caution">
    <text evidence="3">The sequence shown here is derived from an EMBL/GenBank/DDBJ whole genome shotgun (WGS) entry which is preliminary data.</text>
</comment>
<evidence type="ECO:0000313" key="4">
    <source>
        <dbReference type="Proteomes" id="UP001141259"/>
    </source>
</evidence>
<dbReference type="SUPFAM" id="SSF49785">
    <property type="entry name" value="Galactose-binding domain-like"/>
    <property type="match status" value="1"/>
</dbReference>
<accession>A0A9X3AF10</accession>
<keyword evidence="2" id="KW-0472">Membrane</keyword>
<dbReference type="RefSeq" id="WP_259623125.1">
    <property type="nucleotide sequence ID" value="NZ_JANYMP010000004.1"/>
</dbReference>
<proteinExistence type="predicted"/>
<dbReference type="Proteomes" id="UP001141259">
    <property type="component" value="Unassembled WGS sequence"/>
</dbReference>
<gene>
    <name evidence="3" type="ORF">NZH93_12260</name>
</gene>
<keyword evidence="4" id="KW-1185">Reference proteome</keyword>
<keyword evidence="2" id="KW-0812">Transmembrane</keyword>
<dbReference type="InterPro" id="IPR008979">
    <property type="entry name" value="Galactose-bd-like_sf"/>
</dbReference>
<dbReference type="InterPro" id="IPR057561">
    <property type="entry name" value="NADase_transloc"/>
</dbReference>